<protein>
    <submittedName>
        <fullName evidence="1">Transposase, IS4 family</fullName>
    </submittedName>
</protein>
<keyword evidence="1" id="KW-0614">Plasmid</keyword>
<sequence>MTSVVISATAALLQAATERLRASSRWPDPASALAYRMLVATGHPAPSFASLPVALPTASTLRITPEISAYGYLLGEVRSEGRVEWCHAIDHLRGREMYPADRQTFAFNPLEIVGIAAGLSTLSVEDDRRSWLVEAIRRGVSSGHFRTPLSVFGANAAVGIIDHDALRLLPVLSLDVPNLSAAELLLVSGINFAFGTLEPSLAQVVESALLDRILTRPVDLHDAAEAAAAYISVLRIRDRMLAPKALMDDLEKVIILCRRFPLMSDALKKRHGGRATLEIADEYDVQDLLHGILRLHFDDVRPEEYTPSYAGKHSRVDFLLPRERMVVEARVRTH</sequence>
<dbReference type="HOGENOM" id="CLU_831239_0_0_5"/>
<organism evidence="1">
    <name type="scientific">Cereibacter sphaeroides (strain ATCC 17025 / ATH 2.4.3)</name>
    <name type="common">Rhodobacter sphaeroides</name>
    <dbReference type="NCBI Taxonomy" id="349102"/>
    <lineage>
        <taxon>Bacteria</taxon>
        <taxon>Pseudomonadati</taxon>
        <taxon>Pseudomonadota</taxon>
        <taxon>Alphaproteobacteria</taxon>
        <taxon>Rhodobacterales</taxon>
        <taxon>Paracoccaceae</taxon>
        <taxon>Cereibacter</taxon>
    </lineage>
</organism>
<gene>
    <name evidence="1" type="ordered locus">Rsph17025_3695</name>
</gene>
<accession>A4WYU8</accession>
<reference evidence="1" key="1">
    <citation type="submission" date="2007-04" db="EMBL/GenBank/DDBJ databases">
        <title>Complete sequence of plasmid pRSPA01 of Rhodobacter sphaeroides ATCC 17025.</title>
        <authorList>
            <consortium name="US DOE Joint Genome Institute"/>
            <person name="Copeland A."/>
            <person name="Lucas S."/>
            <person name="Lapidus A."/>
            <person name="Barry K."/>
            <person name="Detter J.C."/>
            <person name="Glavina del Rio T."/>
            <person name="Hammon N."/>
            <person name="Israni S."/>
            <person name="Dalin E."/>
            <person name="Tice H."/>
            <person name="Pitluck S."/>
            <person name="Chertkov O."/>
            <person name="Brettin T."/>
            <person name="Bruce D."/>
            <person name="Han C."/>
            <person name="Schmutz J."/>
            <person name="Larimer F."/>
            <person name="Land M."/>
            <person name="Hauser L."/>
            <person name="Kyrpides N."/>
            <person name="Kim E."/>
            <person name="Richardson P."/>
            <person name="Mackenzie C."/>
            <person name="Choudhary M."/>
            <person name="Donohue T.J."/>
            <person name="Kaplan S."/>
        </authorList>
    </citation>
    <scope>NUCLEOTIDE SEQUENCE [LARGE SCALE GENOMIC DNA]</scope>
    <source>
        <strain evidence="1">ATCC 17025</strain>
        <plasmid evidence="1">pRSPA01</plasmid>
    </source>
</reference>
<dbReference type="KEGG" id="rsq:Rsph17025_3695"/>
<dbReference type="Pfam" id="PF18742">
    <property type="entry name" value="DpnII-MboI"/>
    <property type="match status" value="1"/>
</dbReference>
<proteinExistence type="predicted"/>
<name>A4WYU8_CERS5</name>
<evidence type="ECO:0000313" key="1">
    <source>
        <dbReference type="EMBL" id="ABP72562.1"/>
    </source>
</evidence>
<geneLocation type="plasmid" evidence="1">
    <name>pRSPA01</name>
</geneLocation>
<dbReference type="AlphaFoldDB" id="A4WYU8"/>
<dbReference type="BioCyc" id="RSPH349102:G1G8M-3809-MONOMER"/>
<dbReference type="EMBL" id="CP000662">
    <property type="protein sequence ID" value="ABP72562.1"/>
    <property type="molecule type" value="Genomic_DNA"/>
</dbReference>